<sequence>MFLAVLVIALSLLFTRGLYPPDPPEAARTTHVPTRNAPTLDLRVTQPIPGEQA</sequence>
<dbReference type="EMBL" id="CP002194">
    <property type="protein sequence ID" value="AFD28056.1"/>
    <property type="molecule type" value="Genomic_DNA"/>
</dbReference>
<protein>
    <submittedName>
        <fullName evidence="1">Uncharacterized protein</fullName>
    </submittedName>
</protein>
<gene>
    <name evidence="1" type="ordered locus">DGo_PC0264</name>
</gene>
<dbReference type="Proteomes" id="UP000007575">
    <property type="component" value="Plasmid P3"/>
</dbReference>
<dbReference type="AlphaFoldDB" id="H8H3F9"/>
<proteinExistence type="predicted"/>
<evidence type="ECO:0000313" key="2">
    <source>
        <dbReference type="Proteomes" id="UP000007575"/>
    </source>
</evidence>
<geneLocation type="plasmid" evidence="1 2">
    <name>P3</name>
</geneLocation>
<accession>H8H3F9</accession>
<dbReference type="KEGG" id="dgo:DGo_PC0264"/>
<keyword evidence="2" id="KW-1185">Reference proteome</keyword>
<organism evidence="1 2">
    <name type="scientific">Deinococcus gobiensis (strain DSM 21396 / JCM 16679 / CGMCC 1.7299 / I-0)</name>
    <dbReference type="NCBI Taxonomy" id="745776"/>
    <lineage>
        <taxon>Bacteria</taxon>
        <taxon>Thermotogati</taxon>
        <taxon>Deinococcota</taxon>
        <taxon>Deinococci</taxon>
        <taxon>Deinococcales</taxon>
        <taxon>Deinococcaceae</taxon>
        <taxon>Deinococcus</taxon>
    </lineage>
</organism>
<dbReference type="HOGENOM" id="CLU_3060801_0_0_0"/>
<keyword evidence="1" id="KW-0614">Plasmid</keyword>
<reference evidence="1 2" key="1">
    <citation type="journal article" date="2012" name="PLoS ONE">
        <title>Genome sequence and transcriptome analysis of the radioresistant bacterium Deinococcus gobiensis: insights into the extreme environmental adaptations.</title>
        <authorList>
            <person name="Yuan M."/>
            <person name="Chen M."/>
            <person name="Zhang W."/>
            <person name="Lu W."/>
            <person name="Wang J."/>
            <person name="Yang M."/>
            <person name="Zhao P."/>
            <person name="Tang R."/>
            <person name="Li X."/>
            <person name="Hao Y."/>
            <person name="Zhou Z."/>
            <person name="Zhan Y."/>
            <person name="Yu H."/>
            <person name="Teng C."/>
            <person name="Yan Y."/>
            <person name="Ping S."/>
            <person name="Wang Y."/>
            <person name="Lin M."/>
        </authorList>
    </citation>
    <scope>NUCLEOTIDE SEQUENCE [LARGE SCALE GENOMIC DNA]</scope>
    <source>
        <strain evidence="2">DSM 21396 / JCM 16679 / CGMCC 1.7299 / I-0</strain>
        <plasmid evidence="1">P3</plasmid>
    </source>
</reference>
<name>H8H3F9_DEIGI</name>
<evidence type="ECO:0000313" key="1">
    <source>
        <dbReference type="EMBL" id="AFD28056.1"/>
    </source>
</evidence>